<feature type="region of interest" description="Disordered" evidence="1">
    <location>
        <begin position="214"/>
        <end position="233"/>
    </location>
</feature>
<keyword evidence="3" id="KW-1185">Reference proteome</keyword>
<sequence length="336" mass="38969">MSTSQYTARNRQFRKSQTEGTQNKTKDKTGNKVNKKKPPPYGKKRTPNIGARLGAQEEPASSARTHRGLTMQRLCARTQHRQKHHVRPPPSRKTQLKSNIMTMMDNDVIMSSLCELLANRRIPNEIISKKAEPVEVDCEIRAEQTIEQIQRRMCLIQQEIHDMKVQLDLEKHGKETKIMRKIDMLKEQFRELLVEMRQRKAAEAESAVILSSDDDLDDEIDDDGEPRRPFRRRTLSISSRLSTVSQSSTVRPLAAAPSSAYEASETDSLSEASFRMDGISQVGRAAQYRRQYSEQPRQYRRENPATYQRQYSEQPKKFEILDYASSPSMERRYRTY</sequence>
<gene>
    <name evidence="2" type="ORF">FSP39_018961</name>
</gene>
<feature type="region of interest" description="Disordered" evidence="1">
    <location>
        <begin position="290"/>
        <end position="313"/>
    </location>
</feature>
<evidence type="ECO:0000313" key="2">
    <source>
        <dbReference type="EMBL" id="KAK3098379.1"/>
    </source>
</evidence>
<dbReference type="Proteomes" id="UP001186944">
    <property type="component" value="Unassembled WGS sequence"/>
</dbReference>
<organism evidence="2 3">
    <name type="scientific">Pinctada imbricata</name>
    <name type="common">Atlantic pearl-oyster</name>
    <name type="synonym">Pinctada martensii</name>
    <dbReference type="NCBI Taxonomy" id="66713"/>
    <lineage>
        <taxon>Eukaryota</taxon>
        <taxon>Metazoa</taxon>
        <taxon>Spiralia</taxon>
        <taxon>Lophotrochozoa</taxon>
        <taxon>Mollusca</taxon>
        <taxon>Bivalvia</taxon>
        <taxon>Autobranchia</taxon>
        <taxon>Pteriomorphia</taxon>
        <taxon>Pterioida</taxon>
        <taxon>Pterioidea</taxon>
        <taxon>Pteriidae</taxon>
        <taxon>Pinctada</taxon>
    </lineage>
</organism>
<reference evidence="2" key="1">
    <citation type="submission" date="2019-08" db="EMBL/GenBank/DDBJ databases">
        <title>The improved chromosome-level genome for the pearl oyster Pinctada fucata martensii using PacBio sequencing and Hi-C.</title>
        <authorList>
            <person name="Zheng Z."/>
        </authorList>
    </citation>
    <scope>NUCLEOTIDE SEQUENCE</scope>
    <source>
        <strain evidence="2">ZZ-2019</strain>
        <tissue evidence="2">Adductor muscle</tissue>
    </source>
</reference>
<dbReference type="EMBL" id="VSWD01000007">
    <property type="protein sequence ID" value="KAK3098379.1"/>
    <property type="molecule type" value="Genomic_DNA"/>
</dbReference>
<proteinExistence type="predicted"/>
<feature type="compositionally biased region" description="Acidic residues" evidence="1">
    <location>
        <begin position="214"/>
        <end position="224"/>
    </location>
</feature>
<feature type="compositionally biased region" description="Basic residues" evidence="1">
    <location>
        <begin position="33"/>
        <end position="46"/>
    </location>
</feature>
<protein>
    <submittedName>
        <fullName evidence="2">Uncharacterized protein</fullName>
    </submittedName>
</protein>
<name>A0AA88YBT4_PINIB</name>
<dbReference type="AlphaFoldDB" id="A0AA88YBT4"/>
<feature type="region of interest" description="Disordered" evidence="1">
    <location>
        <begin position="1"/>
        <end position="66"/>
    </location>
</feature>
<evidence type="ECO:0000256" key="1">
    <source>
        <dbReference type="SAM" id="MobiDB-lite"/>
    </source>
</evidence>
<feature type="compositionally biased region" description="Polar residues" evidence="1">
    <location>
        <begin position="1"/>
        <end position="10"/>
    </location>
</feature>
<evidence type="ECO:0000313" key="3">
    <source>
        <dbReference type="Proteomes" id="UP001186944"/>
    </source>
</evidence>
<accession>A0AA88YBT4</accession>
<comment type="caution">
    <text evidence="2">The sequence shown here is derived from an EMBL/GenBank/DDBJ whole genome shotgun (WGS) entry which is preliminary data.</text>
</comment>